<evidence type="ECO:0000313" key="2">
    <source>
        <dbReference type="Proteomes" id="UP000317243"/>
    </source>
</evidence>
<evidence type="ECO:0008006" key="3">
    <source>
        <dbReference type="Google" id="ProtNLM"/>
    </source>
</evidence>
<keyword evidence="2" id="KW-1185">Reference proteome</keyword>
<evidence type="ECO:0000313" key="1">
    <source>
        <dbReference type="EMBL" id="TWT58956.1"/>
    </source>
</evidence>
<sequence>MDRSAMVSMAVGAMAAFPEAYRFGEVQGCGNPDDPSQAIRGRVVGWDSGGKRKEPRVGRNDPCPCGSGKKFKKCCRTNGEKR</sequence>
<dbReference type="Gene3D" id="3.10.450.50">
    <property type="match status" value="1"/>
</dbReference>
<dbReference type="SUPFAM" id="SSF103642">
    <property type="entry name" value="Sec-C motif"/>
    <property type="match status" value="1"/>
</dbReference>
<dbReference type="Pfam" id="PF02810">
    <property type="entry name" value="SEC-C"/>
    <property type="match status" value="1"/>
</dbReference>
<dbReference type="Proteomes" id="UP000317243">
    <property type="component" value="Unassembled WGS sequence"/>
</dbReference>
<comment type="caution">
    <text evidence="1">The sequence shown here is derived from an EMBL/GenBank/DDBJ whole genome shotgun (WGS) entry which is preliminary data.</text>
</comment>
<gene>
    <name evidence="1" type="ORF">KOR42_23430</name>
</gene>
<protein>
    <recommendedName>
        <fullName evidence="3">Preprotein translocase subunit SecA</fullName>
    </recommendedName>
</protein>
<dbReference type="EMBL" id="SIHI01000001">
    <property type="protein sequence ID" value="TWT58956.1"/>
    <property type="molecule type" value="Genomic_DNA"/>
</dbReference>
<name>A0A5C5X7D1_9PLAN</name>
<dbReference type="AlphaFoldDB" id="A0A5C5X7D1"/>
<proteinExistence type="predicted"/>
<accession>A0A5C5X7D1</accession>
<organism evidence="1 2">
    <name type="scientific">Thalassoglobus neptunius</name>
    <dbReference type="NCBI Taxonomy" id="1938619"/>
    <lineage>
        <taxon>Bacteria</taxon>
        <taxon>Pseudomonadati</taxon>
        <taxon>Planctomycetota</taxon>
        <taxon>Planctomycetia</taxon>
        <taxon>Planctomycetales</taxon>
        <taxon>Planctomycetaceae</taxon>
        <taxon>Thalassoglobus</taxon>
    </lineage>
</organism>
<dbReference type="PANTHER" id="PTHR33747:SF1">
    <property type="entry name" value="ADENYLATE CYCLASE-ASSOCIATED CAP C-TERMINAL DOMAIN-CONTAINING PROTEIN"/>
    <property type="match status" value="1"/>
</dbReference>
<reference evidence="1 2" key="1">
    <citation type="submission" date="2019-02" db="EMBL/GenBank/DDBJ databases">
        <title>Deep-cultivation of Planctomycetes and their phenomic and genomic characterization uncovers novel biology.</title>
        <authorList>
            <person name="Wiegand S."/>
            <person name="Jogler M."/>
            <person name="Boedeker C."/>
            <person name="Pinto D."/>
            <person name="Vollmers J."/>
            <person name="Rivas-Marin E."/>
            <person name="Kohn T."/>
            <person name="Peeters S.H."/>
            <person name="Heuer A."/>
            <person name="Rast P."/>
            <person name="Oberbeckmann S."/>
            <person name="Bunk B."/>
            <person name="Jeske O."/>
            <person name="Meyerdierks A."/>
            <person name="Storesund J.E."/>
            <person name="Kallscheuer N."/>
            <person name="Luecker S."/>
            <person name="Lage O.M."/>
            <person name="Pohl T."/>
            <person name="Merkel B.J."/>
            <person name="Hornburger P."/>
            <person name="Mueller R.-W."/>
            <person name="Bruemmer F."/>
            <person name="Labrenz M."/>
            <person name="Spormann A.M."/>
            <person name="Op Den Camp H."/>
            <person name="Overmann J."/>
            <person name="Amann R."/>
            <person name="Jetten M.S.M."/>
            <person name="Mascher T."/>
            <person name="Medema M.H."/>
            <person name="Devos D.P."/>
            <person name="Kaster A.-K."/>
            <person name="Ovreas L."/>
            <person name="Rohde M."/>
            <person name="Galperin M.Y."/>
            <person name="Jogler C."/>
        </authorList>
    </citation>
    <scope>NUCLEOTIDE SEQUENCE [LARGE SCALE GENOMIC DNA]</scope>
    <source>
        <strain evidence="1 2">KOR42</strain>
    </source>
</reference>
<dbReference type="InterPro" id="IPR004027">
    <property type="entry name" value="SEC_C_motif"/>
</dbReference>
<dbReference type="PANTHER" id="PTHR33747">
    <property type="entry name" value="UPF0225 PROTEIN SCO1677"/>
    <property type="match status" value="1"/>
</dbReference>